<evidence type="ECO:0000256" key="22">
    <source>
        <dbReference type="SAM" id="MobiDB-lite"/>
    </source>
</evidence>
<dbReference type="SUPFAM" id="SSF56784">
    <property type="entry name" value="HAD-like"/>
    <property type="match status" value="1"/>
</dbReference>
<dbReference type="NCBIfam" id="TIGR01523">
    <property type="entry name" value="ATPase-IID_K-Na"/>
    <property type="match status" value="1"/>
</dbReference>
<keyword evidence="16 23" id="KW-0472">Membrane</keyword>
<comment type="cofactor">
    <cofactor evidence="1">
        <name>Mg(2+)</name>
        <dbReference type="ChEBI" id="CHEBI:18420"/>
    </cofactor>
</comment>
<comment type="catalytic activity">
    <reaction evidence="21">
        <text>Na(+)(in) + ATP + H2O = Na(+)(out) + ADP + phosphate + H(+)</text>
        <dbReference type="Rhea" id="RHEA:14633"/>
        <dbReference type="ChEBI" id="CHEBI:15377"/>
        <dbReference type="ChEBI" id="CHEBI:15378"/>
        <dbReference type="ChEBI" id="CHEBI:29101"/>
        <dbReference type="ChEBI" id="CHEBI:30616"/>
        <dbReference type="ChEBI" id="CHEBI:43474"/>
        <dbReference type="ChEBI" id="CHEBI:456216"/>
        <dbReference type="EC" id="7.2.2.3"/>
    </reaction>
    <physiologicalReaction direction="left-to-right" evidence="21">
        <dbReference type="Rhea" id="RHEA:14634"/>
    </physiologicalReaction>
</comment>
<dbReference type="GO" id="GO:0005524">
    <property type="term" value="F:ATP binding"/>
    <property type="evidence" value="ECO:0007669"/>
    <property type="project" value="UniProtKB-KW"/>
</dbReference>
<evidence type="ECO:0000256" key="13">
    <source>
        <dbReference type="ARBA" id="ARBA00022989"/>
    </source>
</evidence>
<gene>
    <name evidence="25" type="ORF">DL764_006748</name>
</gene>
<comment type="caution">
    <text evidence="25">The sequence shown here is derived from an EMBL/GenBank/DDBJ whole genome shotgun (WGS) entry which is preliminary data.</text>
</comment>
<dbReference type="SFLD" id="SFLDG00002">
    <property type="entry name" value="C1.7:_P-type_atpase_like"/>
    <property type="match status" value="1"/>
</dbReference>
<keyword evidence="12" id="KW-1278">Translocase</keyword>
<evidence type="ECO:0000256" key="10">
    <source>
        <dbReference type="ARBA" id="ARBA00022842"/>
    </source>
</evidence>
<evidence type="ECO:0000256" key="14">
    <source>
        <dbReference type="ARBA" id="ARBA00023053"/>
    </source>
</evidence>
<evidence type="ECO:0000259" key="24">
    <source>
        <dbReference type="SMART" id="SM00831"/>
    </source>
</evidence>
<evidence type="ECO:0000256" key="19">
    <source>
        <dbReference type="ARBA" id="ARBA00035029"/>
    </source>
</evidence>
<dbReference type="SFLD" id="SFLDF00027">
    <property type="entry name" value="p-type_atpase"/>
    <property type="match status" value="1"/>
</dbReference>
<evidence type="ECO:0000256" key="15">
    <source>
        <dbReference type="ARBA" id="ARBA00023065"/>
    </source>
</evidence>
<feature type="transmembrane region" description="Helical" evidence="23">
    <location>
        <begin position="983"/>
        <end position="1003"/>
    </location>
</feature>
<dbReference type="SUPFAM" id="SSF81653">
    <property type="entry name" value="Calcium ATPase, transduction domain A"/>
    <property type="match status" value="1"/>
</dbReference>
<dbReference type="AlphaFoldDB" id="A0A4Q4T3Z7"/>
<keyword evidence="3" id="KW-0813">Transport</keyword>
<keyword evidence="26" id="KW-1185">Reference proteome</keyword>
<dbReference type="InterPro" id="IPR001757">
    <property type="entry name" value="P_typ_ATPase"/>
</dbReference>
<reference evidence="25 26" key="1">
    <citation type="submission" date="2018-06" db="EMBL/GenBank/DDBJ databases">
        <title>Complete Genomes of Monosporascus.</title>
        <authorList>
            <person name="Robinson A.J."/>
            <person name="Natvig D.O."/>
        </authorList>
    </citation>
    <scope>NUCLEOTIDE SEQUENCE [LARGE SCALE GENOMIC DNA]</scope>
    <source>
        <strain evidence="25 26">CBS 110550</strain>
    </source>
</reference>
<evidence type="ECO:0000256" key="23">
    <source>
        <dbReference type="SAM" id="Phobius"/>
    </source>
</evidence>
<dbReference type="Gene3D" id="2.70.150.10">
    <property type="entry name" value="Calcium-transporting ATPase, cytoplasmic transduction domain A"/>
    <property type="match status" value="1"/>
</dbReference>
<dbReference type="GO" id="GO:0005886">
    <property type="term" value="C:plasma membrane"/>
    <property type="evidence" value="ECO:0007669"/>
    <property type="project" value="UniProtKB-SubCell"/>
</dbReference>
<dbReference type="GO" id="GO:0046872">
    <property type="term" value="F:metal ion binding"/>
    <property type="evidence" value="ECO:0007669"/>
    <property type="project" value="UniProtKB-KW"/>
</dbReference>
<feature type="transmembrane region" description="Helical" evidence="23">
    <location>
        <begin position="1015"/>
        <end position="1035"/>
    </location>
</feature>
<comment type="catalytic activity">
    <reaction evidence="20">
        <text>K(+)(in) + ATP + H2O = K(+)(out) + ADP + phosphate + H(+)</text>
        <dbReference type="Rhea" id="RHEA:75815"/>
        <dbReference type="ChEBI" id="CHEBI:15377"/>
        <dbReference type="ChEBI" id="CHEBI:15378"/>
        <dbReference type="ChEBI" id="CHEBI:29103"/>
        <dbReference type="ChEBI" id="CHEBI:30616"/>
        <dbReference type="ChEBI" id="CHEBI:43474"/>
        <dbReference type="ChEBI" id="CHEBI:456216"/>
    </reaction>
</comment>
<evidence type="ECO:0000313" key="25">
    <source>
        <dbReference type="EMBL" id="RYO99664.1"/>
    </source>
</evidence>
<dbReference type="NCBIfam" id="TIGR01494">
    <property type="entry name" value="ATPase_P-type"/>
    <property type="match status" value="3"/>
</dbReference>
<evidence type="ECO:0000256" key="18">
    <source>
        <dbReference type="ARBA" id="ARBA00035017"/>
    </source>
</evidence>
<evidence type="ECO:0000256" key="21">
    <source>
        <dbReference type="ARBA" id="ARBA00049499"/>
    </source>
</evidence>
<keyword evidence="7" id="KW-0479">Metal-binding</keyword>
<dbReference type="FunFam" id="2.70.150.10:FF:000016">
    <property type="entry name" value="Calcium-transporting P-type ATPase putative"/>
    <property type="match status" value="1"/>
</dbReference>
<dbReference type="STRING" id="155417.A0A4Q4T3Z7"/>
<sequence>MAAEFERHPYLLPIQDVASALDTDVERGLTASEVSQLQQKYPLNELDVGGAIPWYKIFLKQLFNAMILVLFFAMVLSFAVKDWIEGGVLVAVIVLNVSIGFYQEYGAEKKMDALKALSSPSAMVLRDGRTQVIPNSQVVPGDIVLLKMGDTVPADVRLFEAMNLSADEQSLTGESVPVDKVVEHLEDEELGIGDRINIAYATTTVRKGRGRGIVIATGMATEVGKIAASTTKKTRKAGRSMNWKKYGKRQPIIGLMKRVYDFVGKFLGLTEGTPLQRKLSKLAYMLFGCALFLAVIVFAVNKFVVPAEVVIYAISTGIAIIPESLVAVLTITMVVAVTVMRKANVVVRDLSALEALGGVTNICSDKTGTLTQGAMIVRKVWIPTKSIYTVVDSKRPSNPTEGRVTFSETKDEPEGEEKPEEREQRDFDQERSAAALKFDVPDEKLNPKPKPREQDAPDATMNPQLEAFLLSAALCNLATVRREPDAKPDQPEWQVTGEPTEIALQVFAHRFQKGKKVMEAEGWKQVAEFPFDSGIKRMSVVYNGPDGSHSMVFAKGAVERILDLCTTVGTGDAQEPMTDAYKERIIRQMDVFAKQGQRVLAVASRPWDGFFEEKENENAEENDALRARVESDLNLLGLAGIYDPPRKETTPSIAECSTAGIRVHMLTGDHPATAEAIAKEVGIIPHNLGVLPADIAKSVIQKATDFDKLTEEEIDALPELPLVLARCAPDTKTRMIDALRRRDAFMAMTGDGVNDAPSLSRADVGIAMGSGSDVAKGAAKIVLTDDKFNSIVAAIREGRRMFDNIQKFILHLLTSNVGEVILLICGLGFQDASGFSVFPVSPLHILWINMVTSSFPAFGLGKEKAGPDVMRKPPQDKRRGVFTNQVLVDMLVYGLIMGTLTLMTFVIIVYGVHGGNLGRDCNREWNPECEPVFRARATVFAELTWLILFSAWEFKSIRRSMFRLNPDDKSKFPFFKDVWENQFLFWAVVIGALSVFPVVYIPTLNTLVFKHTGITWEWSIAVAGLLLFIVGMELWKMTKRSFRLFEDKPVVRGAFAQGGEETGRRFGRTISFSSLKSWRSIGRRDTSLSKASTKENRHGERNGEKNGTP</sequence>
<feature type="region of interest" description="Disordered" evidence="22">
    <location>
        <begin position="392"/>
        <end position="458"/>
    </location>
</feature>
<feature type="transmembrane region" description="Helical" evidence="23">
    <location>
        <begin position="808"/>
        <end position="829"/>
    </location>
</feature>
<dbReference type="InterPro" id="IPR006414">
    <property type="entry name" value="P-type_ATPase_IID"/>
</dbReference>
<dbReference type="GO" id="GO:0006813">
    <property type="term" value="P:potassium ion transport"/>
    <property type="evidence" value="ECO:0007669"/>
    <property type="project" value="UniProtKB-KW"/>
</dbReference>
<feature type="transmembrane region" description="Helical" evidence="23">
    <location>
        <begin position="282"/>
        <end position="304"/>
    </location>
</feature>
<dbReference type="FunFam" id="1.20.1110.10:FF:000015">
    <property type="entry name" value="Sodium ion P-type ATPase"/>
    <property type="match status" value="1"/>
</dbReference>
<feature type="compositionally biased region" description="Basic and acidic residues" evidence="22">
    <location>
        <begin position="419"/>
        <end position="431"/>
    </location>
</feature>
<feature type="transmembrane region" description="Helical" evidence="23">
    <location>
        <begin position="62"/>
        <end position="80"/>
    </location>
</feature>
<feature type="transmembrane region" description="Helical" evidence="23">
    <location>
        <begin position="881"/>
        <end position="913"/>
    </location>
</feature>
<accession>A0A4Q4T3Z7</accession>
<keyword evidence="5" id="KW-0633">Potassium transport</keyword>
<keyword evidence="15" id="KW-0406">Ion transport</keyword>
<evidence type="ECO:0000256" key="16">
    <source>
        <dbReference type="ARBA" id="ARBA00023136"/>
    </source>
</evidence>
<dbReference type="GO" id="GO:0008554">
    <property type="term" value="F:P-type sodium transporter activity"/>
    <property type="evidence" value="ECO:0007669"/>
    <property type="project" value="UniProtKB-EC"/>
</dbReference>
<keyword evidence="4" id="KW-1003">Cell membrane</keyword>
<evidence type="ECO:0000313" key="26">
    <source>
        <dbReference type="Proteomes" id="UP000293360"/>
    </source>
</evidence>
<evidence type="ECO:0000256" key="9">
    <source>
        <dbReference type="ARBA" id="ARBA00022840"/>
    </source>
</evidence>
<dbReference type="GO" id="GO:0016887">
    <property type="term" value="F:ATP hydrolysis activity"/>
    <property type="evidence" value="ECO:0007669"/>
    <property type="project" value="InterPro"/>
</dbReference>
<dbReference type="Gene3D" id="1.20.1110.10">
    <property type="entry name" value="Calcium-transporting ATPase, transmembrane domain"/>
    <property type="match status" value="3"/>
</dbReference>
<dbReference type="PROSITE" id="PS00154">
    <property type="entry name" value="ATPASE_E1_E2"/>
    <property type="match status" value="1"/>
</dbReference>
<keyword evidence="6 23" id="KW-0812">Transmembrane</keyword>
<dbReference type="InterPro" id="IPR044492">
    <property type="entry name" value="P_typ_ATPase_HD_dom"/>
</dbReference>
<feature type="domain" description="Cation-transporting P-type ATPase N-terminal" evidence="24">
    <location>
        <begin position="8"/>
        <end position="82"/>
    </location>
</feature>
<dbReference type="SMART" id="SM00831">
    <property type="entry name" value="Cation_ATPase_N"/>
    <property type="match status" value="1"/>
</dbReference>
<dbReference type="InterPro" id="IPR059000">
    <property type="entry name" value="ATPase_P-type_domA"/>
</dbReference>
<name>A0A4Q4T3Z7_9PEZI</name>
<proteinExistence type="inferred from homology"/>
<dbReference type="OrthoDB" id="3352408at2759"/>
<dbReference type="Pfam" id="PF00689">
    <property type="entry name" value="Cation_ATPase_C"/>
    <property type="match status" value="1"/>
</dbReference>
<dbReference type="SUPFAM" id="SSF81665">
    <property type="entry name" value="Calcium ATPase, transmembrane domain M"/>
    <property type="match status" value="1"/>
</dbReference>
<feature type="transmembrane region" description="Helical" evidence="23">
    <location>
        <begin position="841"/>
        <end position="860"/>
    </location>
</feature>
<keyword evidence="17" id="KW-0739">Sodium transport</keyword>
<dbReference type="Pfam" id="PF00122">
    <property type="entry name" value="E1-E2_ATPase"/>
    <property type="match status" value="1"/>
</dbReference>
<evidence type="ECO:0000256" key="4">
    <source>
        <dbReference type="ARBA" id="ARBA00022475"/>
    </source>
</evidence>
<dbReference type="InterPro" id="IPR023298">
    <property type="entry name" value="ATPase_P-typ_TM_dom_sf"/>
</dbReference>
<feature type="region of interest" description="Disordered" evidence="22">
    <location>
        <begin position="1080"/>
        <end position="1109"/>
    </location>
</feature>
<comment type="subcellular location">
    <subcellularLocation>
        <location evidence="2">Cell membrane</location>
        <topology evidence="2">Multi-pass membrane protein</topology>
    </subcellularLocation>
</comment>
<evidence type="ECO:0000256" key="3">
    <source>
        <dbReference type="ARBA" id="ARBA00022448"/>
    </source>
</evidence>
<dbReference type="InterPro" id="IPR036412">
    <property type="entry name" value="HAD-like_sf"/>
</dbReference>
<dbReference type="InterPro" id="IPR008250">
    <property type="entry name" value="ATPase_P-typ_transduc_dom_A_sf"/>
</dbReference>
<evidence type="ECO:0000256" key="17">
    <source>
        <dbReference type="ARBA" id="ARBA00023201"/>
    </source>
</evidence>
<dbReference type="SUPFAM" id="SSF81660">
    <property type="entry name" value="Metal cation-transporting ATPase, ATP-binding domain N"/>
    <property type="match status" value="1"/>
</dbReference>
<dbReference type="InterPro" id="IPR004014">
    <property type="entry name" value="ATPase_P-typ_cation-transptr_N"/>
</dbReference>
<feature type="compositionally biased region" description="Basic and acidic residues" evidence="22">
    <location>
        <begin position="1082"/>
        <end position="1109"/>
    </location>
</feature>
<dbReference type="FunFam" id="3.40.50.1000:FF:000001">
    <property type="entry name" value="Phospholipid-transporting ATPase IC"/>
    <property type="match status" value="1"/>
</dbReference>
<dbReference type="EC" id="7.2.2.3" evidence="19"/>
<evidence type="ECO:0000256" key="11">
    <source>
        <dbReference type="ARBA" id="ARBA00022958"/>
    </source>
</evidence>
<dbReference type="PRINTS" id="PR00119">
    <property type="entry name" value="CATATPASE"/>
</dbReference>
<dbReference type="InterPro" id="IPR006068">
    <property type="entry name" value="ATPase_P-typ_cation-transptr_C"/>
</dbReference>
<dbReference type="Pfam" id="PF00690">
    <property type="entry name" value="Cation_ATPase_N"/>
    <property type="match status" value="1"/>
</dbReference>
<evidence type="ECO:0000256" key="5">
    <source>
        <dbReference type="ARBA" id="ARBA00022538"/>
    </source>
</evidence>
<evidence type="ECO:0000256" key="20">
    <source>
        <dbReference type="ARBA" id="ARBA00048599"/>
    </source>
</evidence>
<organism evidence="25 26">
    <name type="scientific">Monosporascus ibericus</name>
    <dbReference type="NCBI Taxonomy" id="155417"/>
    <lineage>
        <taxon>Eukaryota</taxon>
        <taxon>Fungi</taxon>
        <taxon>Dikarya</taxon>
        <taxon>Ascomycota</taxon>
        <taxon>Pezizomycotina</taxon>
        <taxon>Sordariomycetes</taxon>
        <taxon>Xylariomycetidae</taxon>
        <taxon>Xylariales</taxon>
        <taxon>Xylariales incertae sedis</taxon>
        <taxon>Monosporascus</taxon>
    </lineage>
</organism>
<feature type="compositionally biased region" description="Basic and acidic residues" evidence="22">
    <location>
        <begin position="439"/>
        <end position="455"/>
    </location>
</feature>
<comment type="similarity">
    <text evidence="18">Belongs to the cation transport ATPase (P-type) (TC 3.A.3) family. Type IID subfamily.</text>
</comment>
<keyword evidence="14" id="KW-0915">Sodium</keyword>
<protein>
    <recommendedName>
        <fullName evidence="19">P-type Na(+) transporter</fullName>
        <ecNumber evidence="19">7.2.2.3</ecNumber>
    </recommendedName>
</protein>
<evidence type="ECO:0000256" key="2">
    <source>
        <dbReference type="ARBA" id="ARBA00004651"/>
    </source>
</evidence>
<dbReference type="Pfam" id="PF08282">
    <property type="entry name" value="Hydrolase_3"/>
    <property type="match status" value="1"/>
</dbReference>
<dbReference type="SFLD" id="SFLDS00003">
    <property type="entry name" value="Haloacid_Dehalogenase"/>
    <property type="match status" value="1"/>
</dbReference>
<evidence type="ECO:0000256" key="6">
    <source>
        <dbReference type="ARBA" id="ARBA00022692"/>
    </source>
</evidence>
<keyword evidence="11" id="KW-0630">Potassium</keyword>
<feature type="transmembrane region" description="Helical" evidence="23">
    <location>
        <begin position="933"/>
        <end position="954"/>
    </location>
</feature>
<dbReference type="EMBL" id="QJNU01000410">
    <property type="protein sequence ID" value="RYO99664.1"/>
    <property type="molecule type" value="Genomic_DNA"/>
</dbReference>
<keyword evidence="8" id="KW-0547">Nucleotide-binding</keyword>
<feature type="transmembrane region" description="Helical" evidence="23">
    <location>
        <begin position="86"/>
        <end position="105"/>
    </location>
</feature>
<dbReference type="Pfam" id="PF13246">
    <property type="entry name" value="Cation_ATPase"/>
    <property type="match status" value="1"/>
</dbReference>
<keyword evidence="13 23" id="KW-1133">Transmembrane helix</keyword>
<keyword evidence="10" id="KW-0460">Magnesium</keyword>
<dbReference type="Gene3D" id="3.40.50.1000">
    <property type="entry name" value="HAD superfamily/HAD-like"/>
    <property type="match status" value="1"/>
</dbReference>
<dbReference type="Proteomes" id="UP000293360">
    <property type="component" value="Unassembled WGS sequence"/>
</dbReference>
<dbReference type="Gene3D" id="3.40.1110.10">
    <property type="entry name" value="Calcium-transporting ATPase, cytoplasmic domain N"/>
    <property type="match status" value="2"/>
</dbReference>
<keyword evidence="9" id="KW-0067">ATP-binding</keyword>
<dbReference type="InterPro" id="IPR023299">
    <property type="entry name" value="ATPase_P-typ_cyto_dom_N"/>
</dbReference>
<dbReference type="InterPro" id="IPR023214">
    <property type="entry name" value="HAD_sf"/>
</dbReference>
<evidence type="ECO:0000256" key="1">
    <source>
        <dbReference type="ARBA" id="ARBA00001946"/>
    </source>
</evidence>
<evidence type="ECO:0000256" key="8">
    <source>
        <dbReference type="ARBA" id="ARBA00022741"/>
    </source>
</evidence>
<dbReference type="InterPro" id="IPR018303">
    <property type="entry name" value="ATPase_P-typ_P_site"/>
</dbReference>
<feature type="transmembrane region" description="Helical" evidence="23">
    <location>
        <begin position="310"/>
        <end position="339"/>
    </location>
</feature>
<evidence type="ECO:0000256" key="7">
    <source>
        <dbReference type="ARBA" id="ARBA00022723"/>
    </source>
</evidence>
<dbReference type="PANTHER" id="PTHR42861">
    <property type="entry name" value="CALCIUM-TRANSPORTING ATPASE"/>
    <property type="match status" value="1"/>
</dbReference>
<evidence type="ECO:0000256" key="12">
    <source>
        <dbReference type="ARBA" id="ARBA00022967"/>
    </source>
</evidence>
<dbReference type="FunFam" id="3.40.50.1000:FF:000047">
    <property type="entry name" value="Sodium P-type ATPase"/>
    <property type="match status" value="1"/>
</dbReference>